<dbReference type="PANTHER" id="PTHR10744:SF1">
    <property type="entry name" value="SMALL RIBOSOMAL SUBUNIT PROTEIN US17M"/>
    <property type="match status" value="1"/>
</dbReference>
<dbReference type="RefSeq" id="XP_006695198.1">
    <property type="nucleotide sequence ID" value="XM_006695135.1"/>
</dbReference>
<comment type="similarity">
    <text evidence="1">Belongs to the universal ribosomal protein uS17 family.</text>
</comment>
<dbReference type="CDD" id="cd00364">
    <property type="entry name" value="Ribosomal_uS17"/>
    <property type="match status" value="1"/>
</dbReference>
<dbReference type="OrthoDB" id="274752at2759"/>
<dbReference type="Pfam" id="PF00366">
    <property type="entry name" value="Ribosomal_S17"/>
    <property type="match status" value="1"/>
</dbReference>
<name>G0SAZ6_CHATD</name>
<dbReference type="Gene3D" id="2.40.50.140">
    <property type="entry name" value="Nucleic acid-binding proteins"/>
    <property type="match status" value="1"/>
</dbReference>
<dbReference type="STRING" id="759272.G0SAZ6"/>
<keyword evidence="5" id="KW-1185">Reference proteome</keyword>
<accession>G0SAZ6</accession>
<dbReference type="HOGENOM" id="CLU_112095_0_0_1"/>
<keyword evidence="3" id="KW-0687">Ribonucleoprotein</keyword>
<evidence type="ECO:0000256" key="3">
    <source>
        <dbReference type="ARBA" id="ARBA00023274"/>
    </source>
</evidence>
<gene>
    <name evidence="4" type="ORF">CTHT_0048350</name>
</gene>
<proteinExistence type="inferred from homology"/>
<dbReference type="GO" id="GO:0005739">
    <property type="term" value="C:mitochondrion"/>
    <property type="evidence" value="ECO:0007669"/>
    <property type="project" value="TreeGrafter"/>
</dbReference>
<evidence type="ECO:0000256" key="1">
    <source>
        <dbReference type="ARBA" id="ARBA00010254"/>
    </source>
</evidence>
<dbReference type="PANTHER" id="PTHR10744">
    <property type="entry name" value="40S RIBOSOMAL PROTEIN S11 FAMILY MEMBER"/>
    <property type="match status" value="1"/>
</dbReference>
<evidence type="ECO:0000256" key="2">
    <source>
        <dbReference type="ARBA" id="ARBA00022980"/>
    </source>
</evidence>
<dbReference type="AlphaFoldDB" id="G0SAZ6"/>
<dbReference type="EMBL" id="GL988044">
    <property type="protein sequence ID" value="EGS19376.1"/>
    <property type="molecule type" value="Genomic_DNA"/>
</dbReference>
<dbReference type="Proteomes" id="UP000008066">
    <property type="component" value="Unassembled WGS sequence"/>
</dbReference>
<dbReference type="KEGG" id="cthr:CTHT_0048350"/>
<sequence>MAQAAAAAAQAIKSQVKKLPELHGVVVSAGLMDKTVKVRVGGQKWNNYVKKFFDDPKQYLVHDPCNSLRLGDVVAIEPGWRTSKQKRHVVKYIIAPGSGVPIDQRPPIPTQEERLEEKAAKRYAKVYRRTLRKTAEKVESSLEVAERILRKGWREFEMRKGLIEQAEEKIREREAELAAKVAQ</sequence>
<dbReference type="eggNOG" id="ENOG502SBJ5">
    <property type="taxonomic scope" value="Eukaryota"/>
</dbReference>
<protein>
    <submittedName>
        <fullName evidence="4">Uncharacterized protein</fullName>
    </submittedName>
</protein>
<evidence type="ECO:0000313" key="5">
    <source>
        <dbReference type="Proteomes" id="UP000008066"/>
    </source>
</evidence>
<evidence type="ECO:0000313" key="4">
    <source>
        <dbReference type="EMBL" id="EGS19376.1"/>
    </source>
</evidence>
<dbReference type="InterPro" id="IPR000266">
    <property type="entry name" value="Ribosomal_uS17"/>
</dbReference>
<dbReference type="InterPro" id="IPR012340">
    <property type="entry name" value="NA-bd_OB-fold"/>
</dbReference>
<dbReference type="GeneID" id="18258873"/>
<reference evidence="4 5" key="1">
    <citation type="journal article" date="2011" name="Cell">
        <title>Insight into structure and assembly of the nuclear pore complex by utilizing the genome of a eukaryotic thermophile.</title>
        <authorList>
            <person name="Amlacher S."/>
            <person name="Sarges P."/>
            <person name="Flemming D."/>
            <person name="van Noort V."/>
            <person name="Kunze R."/>
            <person name="Devos D.P."/>
            <person name="Arumugam M."/>
            <person name="Bork P."/>
            <person name="Hurt E."/>
        </authorList>
    </citation>
    <scope>NUCLEOTIDE SEQUENCE [LARGE SCALE GENOMIC DNA]</scope>
    <source>
        <strain evidence="5">DSM 1495 / CBS 144.50 / IMI 039719</strain>
    </source>
</reference>
<dbReference type="OMA" id="VHDPNDS"/>
<dbReference type="GO" id="GO:0003735">
    <property type="term" value="F:structural constituent of ribosome"/>
    <property type="evidence" value="ECO:0007669"/>
    <property type="project" value="InterPro"/>
</dbReference>
<dbReference type="SUPFAM" id="SSF50249">
    <property type="entry name" value="Nucleic acid-binding proteins"/>
    <property type="match status" value="1"/>
</dbReference>
<dbReference type="GO" id="GO:0005840">
    <property type="term" value="C:ribosome"/>
    <property type="evidence" value="ECO:0007669"/>
    <property type="project" value="UniProtKB-KW"/>
</dbReference>
<keyword evidence="2" id="KW-0689">Ribosomal protein</keyword>
<organism evidence="5">
    <name type="scientific">Chaetomium thermophilum (strain DSM 1495 / CBS 144.50 / IMI 039719)</name>
    <name type="common">Thermochaetoides thermophila</name>
    <dbReference type="NCBI Taxonomy" id="759272"/>
    <lineage>
        <taxon>Eukaryota</taxon>
        <taxon>Fungi</taxon>
        <taxon>Dikarya</taxon>
        <taxon>Ascomycota</taxon>
        <taxon>Pezizomycotina</taxon>
        <taxon>Sordariomycetes</taxon>
        <taxon>Sordariomycetidae</taxon>
        <taxon>Sordariales</taxon>
        <taxon>Chaetomiaceae</taxon>
        <taxon>Thermochaetoides</taxon>
    </lineage>
</organism>
<dbReference type="GO" id="GO:0006412">
    <property type="term" value="P:translation"/>
    <property type="evidence" value="ECO:0007669"/>
    <property type="project" value="InterPro"/>
</dbReference>
<dbReference type="GO" id="GO:1990904">
    <property type="term" value="C:ribonucleoprotein complex"/>
    <property type="evidence" value="ECO:0007669"/>
    <property type="project" value="UniProtKB-KW"/>
</dbReference>